<feature type="transmembrane region" description="Helical" evidence="10">
    <location>
        <begin position="592"/>
        <end position="610"/>
    </location>
</feature>
<feature type="transmembrane region" description="Helical" evidence="10">
    <location>
        <begin position="477"/>
        <end position="498"/>
    </location>
</feature>
<name>A0A195BP27_9HYME</name>
<sequence length="945" mass="107938">HNSLFWNIAVLMFSSILIVSLIPLTPILLDTVMPLNESRPRFFAIEVEFRVNKDDYFLPILCYTTVIILVGANVVMSVDAMHIACTAHACSLFAAVSKRIENLISKANHNKESNKCRYCMNMELDPLNEKLMYREYIICLKKHQLAIEFVNTLNSSYQGISLLLLILLIGTISLIATRVMLMFSSMLILSLIPLTPILLDTVMPLNESRPRFFAIEVEFRVNKDDYFLPILCYTTVIILVGANVVMSVDAMHIVCTAHACSLFAAVSKRIGNLISTANNNKESSKCRYCMNMELDPLNEKLMYREYIICLKKHQLAIEFVNILESSYQGISLLALILLVGTISLIATRTLKWDVLSHPPYSPDIAPSDYWLFRRMQITYVLDQAEEIIKFTFIFAACLMTLMIVCYSGQRLMDESQSIFYRAYAAEWYKFSPRLKSLLIITLYRSNVPCGLKAGNMIPLSIATFAAILLLYDHWGDPQMIFDACYQFIFTTSFIARVLHNIWNQDRLQQLCIAIDKHWDIFTNDVEVRIMKDYAMMSRRFTIVFSMLLFFTVLIFVTIPLIPVLLDSMLPLNESRPRVFAIEVEFRVNKNDYFLIMFCYTTVVVIIGLNISIGVDTMHMTCTAHACSLFAAVSKQIENIISETYNNNKISKCGYHVNMELNPFNEGIIYREYITCLKKHQLALEFVNILESSFQGLSLLLLLLILGNISLIGVRVSIIEIISIKYLEEILYAAEWYKFSPRLKSLLMMTLYRSNIPCGLKAGNMIPLSIATYAASQSSKKTLCVLPEEIIYERKGNHAALTPLEDMSAGRGQAGGGPPQNCEKVFIQRDYSEGTMVKFQTRFPTELESRVNRQLFEYTINQLNNYFAEAERASCSTYCESCLYCLTGYLISICTETHYEKCLRKVAKFVSEQNDRVYKPRGLLLTDPTTRGLRLIEISVLDRPAS</sequence>
<evidence type="ECO:0000313" key="12">
    <source>
        <dbReference type="EMBL" id="KYM87351.1"/>
    </source>
</evidence>
<accession>A0A195BP27</accession>
<evidence type="ECO:0000256" key="5">
    <source>
        <dbReference type="ARBA" id="ARBA00022725"/>
    </source>
</evidence>
<feature type="transmembrane region" description="Helical" evidence="10">
    <location>
        <begin position="56"/>
        <end position="74"/>
    </location>
</feature>
<dbReference type="Pfam" id="PF02949">
    <property type="entry name" value="7tm_6"/>
    <property type="match status" value="3"/>
</dbReference>
<dbReference type="GO" id="GO:0007165">
    <property type="term" value="P:signal transduction"/>
    <property type="evidence" value="ECO:0007669"/>
    <property type="project" value="UniProtKB-KW"/>
</dbReference>
<protein>
    <submittedName>
        <fullName evidence="12">Golgin subfamily A member 7</fullName>
    </submittedName>
</protein>
<evidence type="ECO:0000313" key="13">
    <source>
        <dbReference type="Proteomes" id="UP000078540"/>
    </source>
</evidence>
<feature type="domain" description="Golgin subfamily A member 7/ERF4" evidence="11">
    <location>
        <begin position="824"/>
        <end position="936"/>
    </location>
</feature>
<gene>
    <name evidence="12" type="ORF">ALC53_03537</name>
</gene>
<dbReference type="GO" id="GO:0005549">
    <property type="term" value="F:odorant binding"/>
    <property type="evidence" value="ECO:0007669"/>
    <property type="project" value="InterPro"/>
</dbReference>
<dbReference type="InterPro" id="IPR019383">
    <property type="entry name" value="Golgin_A_7/ERF4"/>
</dbReference>
<keyword evidence="7 10" id="KW-0472">Membrane</keyword>
<dbReference type="InterPro" id="IPR036397">
    <property type="entry name" value="RNaseH_sf"/>
</dbReference>
<keyword evidence="3" id="KW-0716">Sensory transduction</keyword>
<evidence type="ECO:0000256" key="1">
    <source>
        <dbReference type="ARBA" id="ARBA00004651"/>
    </source>
</evidence>
<dbReference type="Proteomes" id="UP000078540">
    <property type="component" value="Unassembled WGS sequence"/>
</dbReference>
<evidence type="ECO:0000256" key="2">
    <source>
        <dbReference type="ARBA" id="ARBA00022475"/>
    </source>
</evidence>
<organism evidence="12 13">
    <name type="scientific">Atta colombica</name>
    <dbReference type="NCBI Taxonomy" id="520822"/>
    <lineage>
        <taxon>Eukaryota</taxon>
        <taxon>Metazoa</taxon>
        <taxon>Ecdysozoa</taxon>
        <taxon>Arthropoda</taxon>
        <taxon>Hexapoda</taxon>
        <taxon>Insecta</taxon>
        <taxon>Pterygota</taxon>
        <taxon>Neoptera</taxon>
        <taxon>Endopterygota</taxon>
        <taxon>Hymenoptera</taxon>
        <taxon>Apocrita</taxon>
        <taxon>Aculeata</taxon>
        <taxon>Formicoidea</taxon>
        <taxon>Formicidae</taxon>
        <taxon>Myrmicinae</taxon>
        <taxon>Atta</taxon>
    </lineage>
</organism>
<dbReference type="PANTHER" id="PTHR21137">
    <property type="entry name" value="ODORANT RECEPTOR"/>
    <property type="match status" value="1"/>
</dbReference>
<evidence type="ECO:0000256" key="6">
    <source>
        <dbReference type="ARBA" id="ARBA00022989"/>
    </source>
</evidence>
<keyword evidence="13" id="KW-1185">Reference proteome</keyword>
<feature type="transmembrane region" description="Helical" evidence="10">
    <location>
        <begin position="540"/>
        <end position="565"/>
    </location>
</feature>
<dbReference type="InterPro" id="IPR004117">
    <property type="entry name" value="7tm6_olfct_rcpt"/>
</dbReference>
<feature type="transmembrane region" description="Helical" evidence="10">
    <location>
        <begin position="162"/>
        <end position="181"/>
    </location>
</feature>
<keyword evidence="2" id="KW-1003">Cell membrane</keyword>
<keyword evidence="8" id="KW-0675">Receptor</keyword>
<feature type="transmembrane region" description="Helical" evidence="10">
    <location>
        <begin position="387"/>
        <end position="406"/>
    </location>
</feature>
<feature type="non-terminal residue" evidence="12">
    <location>
        <position position="1"/>
    </location>
</feature>
<evidence type="ECO:0000256" key="10">
    <source>
        <dbReference type="SAM" id="Phobius"/>
    </source>
</evidence>
<reference evidence="12 13" key="1">
    <citation type="submission" date="2015-09" db="EMBL/GenBank/DDBJ databases">
        <title>Atta colombica WGS genome.</title>
        <authorList>
            <person name="Nygaard S."/>
            <person name="Hu H."/>
            <person name="Boomsma J."/>
            <person name="Zhang G."/>
        </authorList>
    </citation>
    <scope>NUCLEOTIDE SEQUENCE [LARGE SCALE GENOMIC DNA]</scope>
    <source>
        <strain evidence="12">Treedump-2</strain>
        <tissue evidence="12">Whole body</tissue>
    </source>
</reference>
<feature type="transmembrane region" description="Helical" evidence="10">
    <location>
        <begin position="6"/>
        <end position="35"/>
    </location>
</feature>
<dbReference type="Gene3D" id="3.30.420.10">
    <property type="entry name" value="Ribonuclease H-like superfamily/Ribonuclease H"/>
    <property type="match status" value="1"/>
</dbReference>
<feature type="transmembrane region" description="Helical" evidence="10">
    <location>
        <begin position="698"/>
        <end position="717"/>
    </location>
</feature>
<proteinExistence type="predicted"/>
<dbReference type="GO" id="GO:0004984">
    <property type="term" value="F:olfactory receptor activity"/>
    <property type="evidence" value="ECO:0007669"/>
    <property type="project" value="InterPro"/>
</dbReference>
<evidence type="ECO:0000256" key="9">
    <source>
        <dbReference type="ARBA" id="ARBA00023224"/>
    </source>
</evidence>
<dbReference type="PANTHER" id="PTHR21137:SF35">
    <property type="entry name" value="ODORANT RECEPTOR 19A-RELATED"/>
    <property type="match status" value="1"/>
</dbReference>
<keyword evidence="9" id="KW-0807">Transducer</keyword>
<evidence type="ECO:0000256" key="7">
    <source>
        <dbReference type="ARBA" id="ARBA00023136"/>
    </source>
</evidence>
<comment type="subcellular location">
    <subcellularLocation>
        <location evidence="1">Cell membrane</location>
        <topology evidence="1">Multi-pass membrane protein</topology>
    </subcellularLocation>
</comment>
<feature type="transmembrane region" description="Helical" evidence="10">
    <location>
        <begin position="226"/>
        <end position="244"/>
    </location>
</feature>
<feature type="transmembrane region" description="Helical" evidence="10">
    <location>
        <begin position="330"/>
        <end position="350"/>
    </location>
</feature>
<dbReference type="GO" id="GO:0003676">
    <property type="term" value="F:nucleic acid binding"/>
    <property type="evidence" value="ECO:0007669"/>
    <property type="project" value="InterPro"/>
</dbReference>
<evidence type="ECO:0000256" key="4">
    <source>
        <dbReference type="ARBA" id="ARBA00022692"/>
    </source>
</evidence>
<dbReference type="EMBL" id="KQ976433">
    <property type="protein sequence ID" value="KYM87351.1"/>
    <property type="molecule type" value="Genomic_DNA"/>
</dbReference>
<feature type="transmembrane region" description="Helical" evidence="10">
    <location>
        <begin position="453"/>
        <end position="471"/>
    </location>
</feature>
<dbReference type="Pfam" id="PF10256">
    <property type="entry name" value="Erf4"/>
    <property type="match status" value="1"/>
</dbReference>
<keyword evidence="6 10" id="KW-1133">Transmembrane helix</keyword>
<evidence type="ECO:0000256" key="8">
    <source>
        <dbReference type="ARBA" id="ARBA00023170"/>
    </source>
</evidence>
<dbReference type="GO" id="GO:0005886">
    <property type="term" value="C:plasma membrane"/>
    <property type="evidence" value="ECO:0007669"/>
    <property type="project" value="UniProtKB-SubCell"/>
</dbReference>
<dbReference type="STRING" id="520822.A0A195BP27"/>
<evidence type="ECO:0000259" key="11">
    <source>
        <dbReference type="Pfam" id="PF10256"/>
    </source>
</evidence>
<keyword evidence="5" id="KW-0552">Olfaction</keyword>
<evidence type="ECO:0000256" key="3">
    <source>
        <dbReference type="ARBA" id="ARBA00022606"/>
    </source>
</evidence>
<keyword evidence="4 10" id="KW-0812">Transmembrane</keyword>
<dbReference type="AlphaFoldDB" id="A0A195BP27"/>